<dbReference type="GO" id="GO:0016491">
    <property type="term" value="F:oxidoreductase activity"/>
    <property type="evidence" value="ECO:0007669"/>
    <property type="project" value="InterPro"/>
</dbReference>
<dbReference type="EMBL" id="SGPM01000199">
    <property type="protein sequence ID" value="THH28146.1"/>
    <property type="molecule type" value="Genomic_DNA"/>
</dbReference>
<proteinExistence type="predicted"/>
<dbReference type="Pfam" id="PF01593">
    <property type="entry name" value="Amino_oxidase"/>
    <property type="match status" value="1"/>
</dbReference>
<dbReference type="PANTHER" id="PTHR10742:SF313">
    <property type="entry name" value="AMINE OXIDASE"/>
    <property type="match status" value="1"/>
</dbReference>
<name>A0A4S4MPZ2_9APHY</name>
<evidence type="ECO:0000256" key="1">
    <source>
        <dbReference type="SAM" id="SignalP"/>
    </source>
</evidence>
<gene>
    <name evidence="3" type="ORF">EUX98_g6045</name>
</gene>
<feature type="signal peptide" evidence="1">
    <location>
        <begin position="1"/>
        <end position="18"/>
    </location>
</feature>
<dbReference type="InterPro" id="IPR036188">
    <property type="entry name" value="FAD/NAD-bd_sf"/>
</dbReference>
<reference evidence="3 4" key="1">
    <citation type="submission" date="2019-02" db="EMBL/GenBank/DDBJ databases">
        <title>Genome sequencing of the rare red list fungi Antrodiella citrinella (Flaviporus citrinellus).</title>
        <authorList>
            <person name="Buettner E."/>
            <person name="Kellner H."/>
        </authorList>
    </citation>
    <scope>NUCLEOTIDE SEQUENCE [LARGE SCALE GENOMIC DNA]</scope>
    <source>
        <strain evidence="3 4">DSM 108506</strain>
    </source>
</reference>
<dbReference type="SUPFAM" id="SSF51905">
    <property type="entry name" value="FAD/NAD(P)-binding domain"/>
    <property type="match status" value="1"/>
</dbReference>
<dbReference type="PANTHER" id="PTHR10742">
    <property type="entry name" value="FLAVIN MONOAMINE OXIDASE"/>
    <property type="match status" value="1"/>
</dbReference>
<evidence type="ECO:0000313" key="4">
    <source>
        <dbReference type="Proteomes" id="UP000308730"/>
    </source>
</evidence>
<keyword evidence="4" id="KW-1185">Reference proteome</keyword>
<accession>A0A4S4MPZ2</accession>
<protein>
    <recommendedName>
        <fullName evidence="2">Amine oxidase domain-containing protein</fullName>
    </recommendedName>
</protein>
<dbReference type="OrthoDB" id="5046242at2759"/>
<dbReference type="SUPFAM" id="SSF54373">
    <property type="entry name" value="FAD-linked reductases, C-terminal domain"/>
    <property type="match status" value="1"/>
</dbReference>
<dbReference type="InterPro" id="IPR002937">
    <property type="entry name" value="Amino_oxidase"/>
</dbReference>
<comment type="caution">
    <text evidence="3">The sequence shown here is derived from an EMBL/GenBank/DDBJ whole genome shotgun (WGS) entry which is preliminary data.</text>
</comment>
<sequence>MLTSPLTRILALLVLVRAGSFGVAMPAQEPVQASLPVTRPPRDARVLILGGGVAGITAANALHENGISDFIILEARHELGGRMTSRSFGTTDNQYTVELGANWIQGTQAKGGLENPIWGLGKKHNIATRTSSFSNITTFDETGHVDFQDVVKASAKNYARLTDAAGVRVSRDFVDTTARGGYSLTGAQPSNIYEMASEYFQFDWEFAQTPEETSWIASSWVNSSLINPWANNYTFRSNAGGFSEVNAMSVDQRGFKTLVQAEASSFLRDSQVRVNSTVTDVAYSTNGVAITLNTGQILHADYAISTFSLGVLQHNDVTFTPTLPEWKREAIHSMSMGVFTKIFFQFPEKFWFDTEMGLYADRERGRYAVWQSLDHMNYFPGSGIIFVTGDFSKRIEALPDSQVKFEALAVLRSMWHSDPLFRGSYSNWPASFLIERSVNLRANVGERLWFAGEATSMKHFGFLHGAYLEGREIGSAVAECVKEGGCIGLEHVETVKNARPYELF</sequence>
<dbReference type="GO" id="GO:0006598">
    <property type="term" value="P:polyamine catabolic process"/>
    <property type="evidence" value="ECO:0007669"/>
    <property type="project" value="TreeGrafter"/>
</dbReference>
<organism evidence="3 4">
    <name type="scientific">Antrodiella citrinella</name>
    <dbReference type="NCBI Taxonomy" id="2447956"/>
    <lineage>
        <taxon>Eukaryota</taxon>
        <taxon>Fungi</taxon>
        <taxon>Dikarya</taxon>
        <taxon>Basidiomycota</taxon>
        <taxon>Agaricomycotina</taxon>
        <taxon>Agaricomycetes</taxon>
        <taxon>Polyporales</taxon>
        <taxon>Steccherinaceae</taxon>
        <taxon>Antrodiella</taxon>
    </lineage>
</organism>
<keyword evidence="1" id="KW-0732">Signal</keyword>
<evidence type="ECO:0000259" key="2">
    <source>
        <dbReference type="Pfam" id="PF01593"/>
    </source>
</evidence>
<dbReference type="Gene3D" id="3.90.660.10">
    <property type="match status" value="1"/>
</dbReference>
<dbReference type="InterPro" id="IPR050281">
    <property type="entry name" value="Flavin_monoamine_oxidase"/>
</dbReference>
<dbReference type="Gene3D" id="3.50.50.60">
    <property type="entry name" value="FAD/NAD(P)-binding domain"/>
    <property type="match status" value="1"/>
</dbReference>
<dbReference type="Proteomes" id="UP000308730">
    <property type="component" value="Unassembled WGS sequence"/>
</dbReference>
<feature type="chain" id="PRO_5020645605" description="Amine oxidase domain-containing protein" evidence="1">
    <location>
        <begin position="19"/>
        <end position="504"/>
    </location>
</feature>
<dbReference type="AlphaFoldDB" id="A0A4S4MPZ2"/>
<dbReference type="PRINTS" id="PR00420">
    <property type="entry name" value="RNGMNOXGNASE"/>
</dbReference>
<feature type="domain" description="Amine oxidase" evidence="2">
    <location>
        <begin position="53"/>
        <end position="472"/>
    </location>
</feature>
<evidence type="ECO:0000313" key="3">
    <source>
        <dbReference type="EMBL" id="THH28146.1"/>
    </source>
</evidence>